<accession>A0A8C4QYE2</accession>
<reference evidence="1" key="2">
    <citation type="submission" date="2025-09" db="UniProtKB">
        <authorList>
            <consortium name="Ensembl"/>
        </authorList>
    </citation>
    <scope>IDENTIFICATION</scope>
</reference>
<dbReference type="Proteomes" id="UP000694388">
    <property type="component" value="Unplaced"/>
</dbReference>
<dbReference type="AlphaFoldDB" id="A0A8C4QYE2"/>
<evidence type="ECO:0000313" key="2">
    <source>
        <dbReference type="Proteomes" id="UP000694388"/>
    </source>
</evidence>
<protein>
    <submittedName>
        <fullName evidence="1">Uncharacterized protein</fullName>
    </submittedName>
</protein>
<name>A0A8C4QYE2_EPTBU</name>
<sequence>MNKIMKEQNESADERHHRLVWEAERKRMRQENEMVDQLKHRLAQDAARKRMRQDNEMADQLQLRLAQDAARKRMRWENEMTDQLQHRLARNAEQRRLWRAWELCLESLVKQEGVLGVTHAYRLCVLNAALSAACHLSTDKALSLVTQATNSFRKLGLSWAPKVVSVFMKAAAVACIYGELEEGHGLLCEVLSVLLSTHGALHPRTKHVQALCWGLERKMKVSGQSVRIQDLPDQDGELMREALKASMQPPEKTIFFRIY</sequence>
<proteinExistence type="predicted"/>
<dbReference type="InterPro" id="IPR011990">
    <property type="entry name" value="TPR-like_helical_dom_sf"/>
</dbReference>
<keyword evidence="2" id="KW-1185">Reference proteome</keyword>
<dbReference type="Gene3D" id="1.25.40.10">
    <property type="entry name" value="Tetratricopeptide repeat domain"/>
    <property type="match status" value="1"/>
</dbReference>
<organism evidence="1 2">
    <name type="scientific">Eptatretus burgeri</name>
    <name type="common">Inshore hagfish</name>
    <dbReference type="NCBI Taxonomy" id="7764"/>
    <lineage>
        <taxon>Eukaryota</taxon>
        <taxon>Metazoa</taxon>
        <taxon>Chordata</taxon>
        <taxon>Craniata</taxon>
        <taxon>Vertebrata</taxon>
        <taxon>Cyclostomata</taxon>
        <taxon>Myxini</taxon>
        <taxon>Myxiniformes</taxon>
        <taxon>Myxinidae</taxon>
        <taxon>Eptatretinae</taxon>
        <taxon>Eptatretus</taxon>
    </lineage>
</organism>
<evidence type="ECO:0000313" key="1">
    <source>
        <dbReference type="Ensembl" id="ENSEBUP00000021093.1"/>
    </source>
</evidence>
<dbReference type="Ensembl" id="ENSEBUT00000021669.1">
    <property type="protein sequence ID" value="ENSEBUP00000021093.1"/>
    <property type="gene ID" value="ENSEBUG00000013041.1"/>
</dbReference>
<reference evidence="1" key="1">
    <citation type="submission" date="2025-08" db="UniProtKB">
        <authorList>
            <consortium name="Ensembl"/>
        </authorList>
    </citation>
    <scope>IDENTIFICATION</scope>
</reference>